<comment type="caution">
    <text evidence="3">The sequence shown here is derived from an EMBL/GenBank/DDBJ whole genome shotgun (WGS) entry which is preliminary data.</text>
</comment>
<evidence type="ECO:0000313" key="4">
    <source>
        <dbReference type="Proteomes" id="UP000674234"/>
    </source>
</evidence>
<name>A0A940WM32_9ACTN</name>
<dbReference type="Pfam" id="PF08240">
    <property type="entry name" value="ADH_N"/>
    <property type="match status" value="1"/>
</dbReference>
<evidence type="ECO:0000256" key="1">
    <source>
        <dbReference type="ARBA" id="ARBA00022857"/>
    </source>
</evidence>
<dbReference type="Proteomes" id="UP000674234">
    <property type="component" value="Unassembled WGS sequence"/>
</dbReference>
<dbReference type="RefSeq" id="WP_210157652.1">
    <property type="nucleotide sequence ID" value="NZ_JAFCNB010000012.1"/>
</dbReference>
<feature type="domain" description="Enoyl reductase (ER)" evidence="2">
    <location>
        <begin position="10"/>
        <end position="311"/>
    </location>
</feature>
<sequence length="313" mass="32016">MKAVGAMAFGGPEVLQVVDVPEPHAGTGEVRVRVHAAAVNPTDTLMRAGLTSLPGVLPPYIPGQDAAGVVDEIGKGTVTDLRIGDRVMAMVMPNGPLGGAYAEYVVLPASWVTRAPVGTGHAEASTLPLNGLTARLALDLLALSPGQTLAVTGAAGGFGGYMVQLAKADGLRVVADASPADEDLVRSLGADLVVARGDDVGARIRQAVPEGVDGLADGALNGRPLVTALRDGGSVAALRGTHAFGAPERGITFHAVYVPDYRGRRDKLDQLRGLADAGAVTLRVAATFAPEQAPEAHRLLEGGGIRGRLVLEF</sequence>
<dbReference type="Pfam" id="PF13602">
    <property type="entry name" value="ADH_zinc_N_2"/>
    <property type="match status" value="1"/>
</dbReference>
<dbReference type="PANTHER" id="PTHR44154">
    <property type="entry name" value="QUINONE OXIDOREDUCTASE"/>
    <property type="match status" value="1"/>
</dbReference>
<organism evidence="3 4">
    <name type="scientific">Microbispora oryzae</name>
    <dbReference type="NCBI Taxonomy" id="2806554"/>
    <lineage>
        <taxon>Bacteria</taxon>
        <taxon>Bacillati</taxon>
        <taxon>Actinomycetota</taxon>
        <taxon>Actinomycetes</taxon>
        <taxon>Streptosporangiales</taxon>
        <taxon>Streptosporangiaceae</taxon>
        <taxon>Microbispora</taxon>
    </lineage>
</organism>
<reference evidence="3" key="1">
    <citation type="submission" date="2021-02" db="EMBL/GenBank/DDBJ databases">
        <title>Draft genome sequence of Microbispora sp. RL4-1S isolated from rice leaves in Thailand.</title>
        <authorList>
            <person name="Muangham S."/>
            <person name="Duangmal K."/>
        </authorList>
    </citation>
    <scope>NUCLEOTIDE SEQUENCE</scope>
    <source>
        <strain evidence="3">RL4-1S</strain>
    </source>
</reference>
<dbReference type="SUPFAM" id="SSF50129">
    <property type="entry name" value="GroES-like"/>
    <property type="match status" value="1"/>
</dbReference>
<dbReference type="AlphaFoldDB" id="A0A940WM32"/>
<dbReference type="InterPro" id="IPR051603">
    <property type="entry name" value="Zinc-ADH_QOR/CCCR"/>
</dbReference>
<dbReference type="EMBL" id="JAFCNB010000012">
    <property type="protein sequence ID" value="MBP2706367.1"/>
    <property type="molecule type" value="Genomic_DNA"/>
</dbReference>
<dbReference type="PANTHER" id="PTHR44154:SF1">
    <property type="entry name" value="QUINONE OXIDOREDUCTASE"/>
    <property type="match status" value="1"/>
</dbReference>
<dbReference type="GO" id="GO:0016491">
    <property type="term" value="F:oxidoreductase activity"/>
    <property type="evidence" value="ECO:0007669"/>
    <property type="project" value="InterPro"/>
</dbReference>
<protein>
    <submittedName>
        <fullName evidence="3">NADP-dependent oxidoreductase</fullName>
    </submittedName>
</protein>
<dbReference type="InterPro" id="IPR036291">
    <property type="entry name" value="NAD(P)-bd_dom_sf"/>
</dbReference>
<dbReference type="SUPFAM" id="SSF51735">
    <property type="entry name" value="NAD(P)-binding Rossmann-fold domains"/>
    <property type="match status" value="1"/>
</dbReference>
<keyword evidence="4" id="KW-1185">Reference proteome</keyword>
<dbReference type="Gene3D" id="3.90.180.10">
    <property type="entry name" value="Medium-chain alcohol dehydrogenases, catalytic domain"/>
    <property type="match status" value="1"/>
</dbReference>
<proteinExistence type="predicted"/>
<dbReference type="Gene3D" id="3.40.50.720">
    <property type="entry name" value="NAD(P)-binding Rossmann-like Domain"/>
    <property type="match status" value="1"/>
</dbReference>
<keyword evidence="1" id="KW-0521">NADP</keyword>
<accession>A0A940WM32</accession>
<dbReference type="InterPro" id="IPR011032">
    <property type="entry name" value="GroES-like_sf"/>
</dbReference>
<gene>
    <name evidence="3" type="ORF">JOL79_21390</name>
</gene>
<dbReference type="CDD" id="cd05289">
    <property type="entry name" value="MDR_like_2"/>
    <property type="match status" value="1"/>
</dbReference>
<dbReference type="SMART" id="SM00829">
    <property type="entry name" value="PKS_ER"/>
    <property type="match status" value="1"/>
</dbReference>
<evidence type="ECO:0000313" key="3">
    <source>
        <dbReference type="EMBL" id="MBP2706367.1"/>
    </source>
</evidence>
<dbReference type="InterPro" id="IPR020843">
    <property type="entry name" value="ER"/>
</dbReference>
<dbReference type="InterPro" id="IPR013154">
    <property type="entry name" value="ADH-like_N"/>
</dbReference>
<evidence type="ECO:0000259" key="2">
    <source>
        <dbReference type="SMART" id="SM00829"/>
    </source>
</evidence>